<keyword evidence="3" id="KW-1185">Reference proteome</keyword>
<dbReference type="EMBL" id="JBHSKJ010000004">
    <property type="protein sequence ID" value="MFC5144785.1"/>
    <property type="molecule type" value="Genomic_DNA"/>
</dbReference>
<name>A0ABV9ZWF1_9ACTN</name>
<reference evidence="3" key="1">
    <citation type="journal article" date="2019" name="Int. J. Syst. Evol. Microbiol.">
        <title>The Global Catalogue of Microorganisms (GCM) 10K type strain sequencing project: providing services to taxonomists for standard genome sequencing and annotation.</title>
        <authorList>
            <consortium name="The Broad Institute Genomics Platform"/>
            <consortium name="The Broad Institute Genome Sequencing Center for Infectious Disease"/>
            <person name="Wu L."/>
            <person name="Ma J."/>
        </authorList>
    </citation>
    <scope>NUCLEOTIDE SEQUENCE [LARGE SCALE GENOMIC DNA]</scope>
    <source>
        <strain evidence="3">CGMCC 4.1641</strain>
    </source>
</reference>
<comment type="caution">
    <text evidence="2">The sequence shown here is derived from an EMBL/GenBank/DDBJ whole genome shotgun (WGS) entry which is preliminary data.</text>
</comment>
<evidence type="ECO:0000313" key="2">
    <source>
        <dbReference type="EMBL" id="MFC5144785.1"/>
    </source>
</evidence>
<evidence type="ECO:0000259" key="1">
    <source>
        <dbReference type="Pfam" id="PF01370"/>
    </source>
</evidence>
<dbReference type="Gene3D" id="3.40.50.720">
    <property type="entry name" value="NAD(P)-binding Rossmann-like Domain"/>
    <property type="match status" value="1"/>
</dbReference>
<feature type="domain" description="NAD-dependent epimerase/dehydratase" evidence="1">
    <location>
        <begin position="23"/>
        <end position="252"/>
    </location>
</feature>
<dbReference type="PANTHER" id="PTHR43245:SF13">
    <property type="entry name" value="UDP-D-APIOSE_UDP-D-XYLOSE SYNTHASE 2"/>
    <property type="match status" value="1"/>
</dbReference>
<dbReference type="PANTHER" id="PTHR43245">
    <property type="entry name" value="BIFUNCTIONAL POLYMYXIN RESISTANCE PROTEIN ARNA"/>
    <property type="match status" value="1"/>
</dbReference>
<dbReference type="RefSeq" id="WP_382038850.1">
    <property type="nucleotide sequence ID" value="NZ_JBHSKJ010000004.1"/>
</dbReference>
<dbReference type="Proteomes" id="UP001596222">
    <property type="component" value="Unassembled WGS sequence"/>
</dbReference>
<gene>
    <name evidence="2" type="ORF">ACFPP6_08875</name>
</gene>
<dbReference type="SUPFAM" id="SSF51735">
    <property type="entry name" value="NAD(P)-binding Rossmann-fold domains"/>
    <property type="match status" value="1"/>
</dbReference>
<dbReference type="InterPro" id="IPR036291">
    <property type="entry name" value="NAD(P)-bd_dom_sf"/>
</dbReference>
<dbReference type="InterPro" id="IPR001509">
    <property type="entry name" value="Epimerase_deHydtase"/>
</dbReference>
<sequence length="334" mass="35098">MSGPALPEGVPPGVREEMTGGGVVVTGAAGFIGSHLAQALARWEVPVLGVDRRWGDAAAEEAPPWGVGGDLATLDLEPLLRGAAVVFHLAGRPGVRPSWDSFPDYLRDNVLVTQRLLETCARLGVPRVVMASSSSVYGDGDGTPMDEERTPCPASPYAVTKLAAERLGMAYAQRARSKLSVVALRYFTVYGPRQRPDMLIARALRSARGEGKLLRILGDGSARRDFTFVDDVVKATLSAATARVPSGTYNVGTGLNTSINELLALVADVTGRFPRVQYTRPHPGDATVTLADPARAADVLGYRPTTSLHDGLVAQARSLAACDASTAAPSRGAG</sequence>
<dbReference type="PRINTS" id="PR01713">
    <property type="entry name" value="NUCEPIMERASE"/>
</dbReference>
<proteinExistence type="predicted"/>
<dbReference type="InterPro" id="IPR050177">
    <property type="entry name" value="Lipid_A_modif_metabolic_enz"/>
</dbReference>
<accession>A0ABV9ZWF1</accession>
<protein>
    <submittedName>
        <fullName evidence="2">NAD-dependent epimerase/dehydratase family protein</fullName>
    </submittedName>
</protein>
<dbReference type="Pfam" id="PF01370">
    <property type="entry name" value="Epimerase"/>
    <property type="match status" value="1"/>
</dbReference>
<evidence type="ECO:0000313" key="3">
    <source>
        <dbReference type="Proteomes" id="UP001596222"/>
    </source>
</evidence>
<organism evidence="2 3">
    <name type="scientific">Streptomyces aureoversilis</name>
    <dbReference type="NCBI Taxonomy" id="67277"/>
    <lineage>
        <taxon>Bacteria</taxon>
        <taxon>Bacillati</taxon>
        <taxon>Actinomycetota</taxon>
        <taxon>Actinomycetes</taxon>
        <taxon>Kitasatosporales</taxon>
        <taxon>Streptomycetaceae</taxon>
        <taxon>Streptomyces</taxon>
    </lineage>
</organism>